<dbReference type="FunFam" id="2.30.29.30:FF:000042">
    <property type="entry name" value="pleckstrin homology domain-containing family A member 1 isoform X2"/>
    <property type="match status" value="1"/>
</dbReference>
<evidence type="ECO:0000313" key="4">
    <source>
        <dbReference type="Proteomes" id="UP000694406"/>
    </source>
</evidence>
<dbReference type="SMART" id="SM00233">
    <property type="entry name" value="PH"/>
    <property type="match status" value="1"/>
</dbReference>
<dbReference type="GeneTree" id="ENSGT00940000155157"/>
<accession>A0A8C5SFA5</accession>
<dbReference type="AlphaFoldDB" id="A0A8C5SFA5"/>
<proteinExistence type="inferred from homology"/>
<dbReference type="InterPro" id="IPR011993">
    <property type="entry name" value="PH-like_dom_sf"/>
</dbReference>
<reference evidence="3" key="2">
    <citation type="submission" date="2025-09" db="UniProtKB">
        <authorList>
            <consortium name="Ensembl"/>
        </authorList>
    </citation>
    <scope>IDENTIFICATION</scope>
</reference>
<dbReference type="PANTHER" id="PTHR14336:SF4">
    <property type="entry name" value="PLECKSTRIN HOMOLOGY DOMAIN-CONTAINING FAMILY A MEMBER 1"/>
    <property type="match status" value="1"/>
</dbReference>
<dbReference type="InterPro" id="IPR051707">
    <property type="entry name" value="PI-Interact_SigTrans_Reg"/>
</dbReference>
<dbReference type="SUPFAM" id="SSF50729">
    <property type="entry name" value="PH domain-like"/>
    <property type="match status" value="1"/>
</dbReference>
<keyword evidence="4" id="KW-1185">Reference proteome</keyword>
<dbReference type="Ensembl" id="ENSLLTT00000016333.1">
    <property type="protein sequence ID" value="ENSLLTP00000015724.1"/>
    <property type="gene ID" value="ENSLLTG00000012033.1"/>
</dbReference>
<feature type="domain" description="PH" evidence="2">
    <location>
        <begin position="7"/>
        <end position="100"/>
    </location>
</feature>
<dbReference type="GO" id="GO:0006869">
    <property type="term" value="P:lipid transport"/>
    <property type="evidence" value="ECO:0007669"/>
    <property type="project" value="UniProtKB-ARBA"/>
</dbReference>
<sequence length="153" mass="17441">MPYVDRQNRICGFLDIEENENSGKFLRRYFILDTKEDNLVWYMDNPQNLPSGSPPVGSIKLTYISKVCVLMNAGMRKYFLQANDQQDLVEWVNVLNKATKITVPKQADSLCHADNALRHSENLGIRKQMSYRTEIVGGVPIITPTQVIIPVAR</sequence>
<dbReference type="PROSITE" id="PS50003">
    <property type="entry name" value="PH_DOMAIN"/>
    <property type="match status" value="1"/>
</dbReference>
<evidence type="ECO:0000256" key="1">
    <source>
        <dbReference type="ARBA" id="ARBA00008842"/>
    </source>
</evidence>
<dbReference type="Pfam" id="PF15409">
    <property type="entry name" value="PH_8"/>
    <property type="match status" value="1"/>
</dbReference>
<evidence type="ECO:0000259" key="2">
    <source>
        <dbReference type="PROSITE" id="PS50003"/>
    </source>
</evidence>
<protein>
    <submittedName>
        <fullName evidence="3">Pleckstrin homology domain containing A1</fullName>
    </submittedName>
</protein>
<evidence type="ECO:0000313" key="3">
    <source>
        <dbReference type="Ensembl" id="ENSLLTP00000015724.1"/>
    </source>
</evidence>
<reference evidence="3" key="1">
    <citation type="submission" date="2025-08" db="UniProtKB">
        <authorList>
            <consortium name="Ensembl"/>
        </authorList>
    </citation>
    <scope>IDENTIFICATION</scope>
</reference>
<name>A0A8C5SFA5_LATLA</name>
<dbReference type="Proteomes" id="UP000694406">
    <property type="component" value="Unplaced"/>
</dbReference>
<organism evidence="3 4">
    <name type="scientific">Laticauda laticaudata</name>
    <name type="common">Blue-ringed sea krait</name>
    <name type="synonym">Blue-lipped sea krait</name>
    <dbReference type="NCBI Taxonomy" id="8630"/>
    <lineage>
        <taxon>Eukaryota</taxon>
        <taxon>Metazoa</taxon>
        <taxon>Chordata</taxon>
        <taxon>Craniata</taxon>
        <taxon>Vertebrata</taxon>
        <taxon>Euteleostomi</taxon>
        <taxon>Lepidosauria</taxon>
        <taxon>Squamata</taxon>
        <taxon>Bifurcata</taxon>
        <taxon>Unidentata</taxon>
        <taxon>Episquamata</taxon>
        <taxon>Toxicofera</taxon>
        <taxon>Serpentes</taxon>
        <taxon>Colubroidea</taxon>
        <taxon>Elapidae</taxon>
        <taxon>Laticaudinae</taxon>
        <taxon>Laticauda</taxon>
    </lineage>
</organism>
<dbReference type="InterPro" id="IPR041680">
    <property type="entry name" value="PH_8"/>
</dbReference>
<dbReference type="Gene3D" id="2.30.29.30">
    <property type="entry name" value="Pleckstrin-homology domain (PH domain)/Phosphotyrosine-binding domain (PTB)"/>
    <property type="match status" value="1"/>
</dbReference>
<comment type="similarity">
    <text evidence="1">Belongs to the OSBP family.</text>
</comment>
<gene>
    <name evidence="3" type="primary">PLEKHA1</name>
</gene>
<dbReference type="InterPro" id="IPR001849">
    <property type="entry name" value="PH_domain"/>
</dbReference>
<dbReference type="PANTHER" id="PTHR14336">
    <property type="entry name" value="TANDEM PH DOMAIN CONTAINING PROTEIN"/>
    <property type="match status" value="1"/>
</dbReference>